<evidence type="ECO:0000256" key="11">
    <source>
        <dbReference type="ARBA" id="ARBA00023235"/>
    </source>
</evidence>
<evidence type="ECO:0000256" key="16">
    <source>
        <dbReference type="PIRNR" id="PIRNR003383"/>
    </source>
</evidence>
<keyword evidence="9 15" id="KW-0067">ATP-binding</keyword>
<keyword evidence="4 15" id="KW-1048">Host nucleus</keyword>
<dbReference type="EC" id="5.6.2.4" evidence="15 16"/>
<evidence type="ECO:0000256" key="7">
    <source>
        <dbReference type="ARBA" id="ARBA00022801"/>
    </source>
</evidence>
<accession>F8QPP6</accession>
<keyword evidence="6 15" id="KW-0547">Nucleotide-binding</keyword>
<evidence type="ECO:0000256" key="8">
    <source>
        <dbReference type="ARBA" id="ARBA00022806"/>
    </source>
</evidence>
<dbReference type="InterPro" id="IPR046935">
    <property type="entry name" value="PPV_E1_DBD_sf"/>
</dbReference>
<feature type="region of interest" description="Disordered" evidence="17">
    <location>
        <begin position="589"/>
        <end position="614"/>
    </location>
</feature>
<evidence type="ECO:0000256" key="15">
    <source>
        <dbReference type="HAMAP-Rule" id="MF_04000"/>
    </source>
</evidence>
<dbReference type="PIRSF" id="PIRSF003383">
    <property type="entry name" value="Rep_E1_papillomaV"/>
    <property type="match status" value="1"/>
</dbReference>
<reference evidence="19 20" key="1">
    <citation type="journal article" date="2011" name="Vet. Pathol.">
        <title>Novel betapapillomavirus associated with hand and foot papillomas in a cynomolgus macaque.</title>
        <authorList>
            <person name="Wood C.E."/>
            <person name="Tannehill-Gregg S.H."/>
            <person name="Chen Z."/>
            <person name="Doorslaer K."/>
            <person name="Nelson D.R."/>
            <person name="Cline J.M."/>
            <person name="Burk R.D."/>
        </authorList>
    </citation>
    <scope>NUCLEOTIDE SEQUENCE [LARGE SCALE GENOMIC DNA]</scope>
    <source>
        <strain evidence="19">Mac191</strain>
    </source>
</reference>
<organism evidence="19 20">
    <name type="scientific">Macaca fascicularis papillomavirus 2</name>
    <dbReference type="NCBI Taxonomy" id="915424"/>
    <lineage>
        <taxon>Viruses</taxon>
        <taxon>Monodnaviria</taxon>
        <taxon>Shotokuvirae</taxon>
        <taxon>Cossaviricota</taxon>
        <taxon>Papovaviricetes</taxon>
        <taxon>Zurhausenvirales</taxon>
        <taxon>Papillomaviridae</taxon>
        <taxon>Firstpapillomavirinae</taxon>
        <taxon>Betapapillomavirus</taxon>
        <taxon>Betapapillomavirus 6</taxon>
    </lineage>
</organism>
<feature type="short sequence motif" description="Nuclear localization signal" evidence="15">
    <location>
        <begin position="77"/>
        <end position="79"/>
    </location>
</feature>
<evidence type="ECO:0000256" key="1">
    <source>
        <dbReference type="ARBA" id="ARBA00004147"/>
    </source>
</evidence>
<feature type="modified residue" description="Phosphoserine; by host" evidence="15">
    <location>
        <position position="90"/>
    </location>
</feature>
<dbReference type="InterPro" id="IPR014015">
    <property type="entry name" value="Helicase_SF3_DNA-vir"/>
</dbReference>
<evidence type="ECO:0000256" key="5">
    <source>
        <dbReference type="ARBA" id="ARBA00022705"/>
    </source>
</evidence>
<protein>
    <recommendedName>
        <fullName evidence="15 16">Replication protein E1</fullName>
        <ecNumber evidence="15 16">5.6.2.4</ecNumber>
    </recommendedName>
    <alternativeName>
        <fullName evidence="15">ATP-dependent helicase E1</fullName>
    </alternativeName>
    <alternativeName>
        <fullName evidence="15">DNA 3'-5' helicase E1</fullName>
    </alternativeName>
</protein>
<dbReference type="InterPro" id="IPR027417">
    <property type="entry name" value="P-loop_NTPase"/>
</dbReference>
<dbReference type="Gene3D" id="3.40.1310.10">
    <property type="match status" value="1"/>
</dbReference>
<comment type="function">
    <text evidence="16">ATP-dependent DNA helicase required for initiation of viral DNA replication. It forms a complex with the viral E2 protein. The E1-E2 complex binds to the replication origin which contains binding sites for both proteins.</text>
</comment>
<dbReference type="GO" id="GO:0043138">
    <property type="term" value="F:3'-5' DNA helicase activity"/>
    <property type="evidence" value="ECO:0007669"/>
    <property type="project" value="UniProtKB-UniRule"/>
</dbReference>
<comment type="similarity">
    <text evidence="15 16">Belongs to the papillomaviridae E1 protein family.</text>
</comment>
<keyword evidence="2 15" id="KW-0244">Early protein</keyword>
<dbReference type="PROSITE" id="PS51206">
    <property type="entry name" value="SF3_HELICASE_1"/>
    <property type="match status" value="1"/>
</dbReference>
<gene>
    <name evidence="15 19" type="primary">E1</name>
</gene>
<dbReference type="Pfam" id="PF00519">
    <property type="entry name" value="PPV_E1_C"/>
    <property type="match status" value="1"/>
</dbReference>
<dbReference type="GO" id="GO:0006260">
    <property type="term" value="P:DNA replication"/>
    <property type="evidence" value="ECO:0007669"/>
    <property type="project" value="UniProtKB-UniRule"/>
</dbReference>
<keyword evidence="10 15" id="KW-0238">DNA-binding</keyword>
<keyword evidence="7 15" id="KW-0378">Hydrolase</keyword>
<evidence type="ECO:0000259" key="18">
    <source>
        <dbReference type="PROSITE" id="PS51206"/>
    </source>
</evidence>
<evidence type="ECO:0000313" key="19">
    <source>
        <dbReference type="EMBL" id="ADQ39301.1"/>
    </source>
</evidence>
<comment type="PTM">
    <text evidence="15">Phosphorylated.</text>
</comment>
<evidence type="ECO:0000256" key="12">
    <source>
        <dbReference type="ARBA" id="ARBA00034617"/>
    </source>
</evidence>
<dbReference type="KEGG" id="vg:10842536"/>
<dbReference type="InterPro" id="IPR046832">
    <property type="entry name" value="PPV_E1_DBD"/>
</dbReference>
<dbReference type="InterPro" id="IPR001177">
    <property type="entry name" value="PPV_DNA_helicase_E1_C"/>
</dbReference>
<dbReference type="InterPro" id="IPR014000">
    <property type="entry name" value="PPV_DNA_helicase_E1_N"/>
</dbReference>
<keyword evidence="11 15" id="KW-0413">Isomerase</keyword>
<keyword evidence="8 15" id="KW-0347">Helicase</keyword>
<dbReference type="Proteomes" id="UP000144454">
    <property type="component" value="Segment"/>
</dbReference>
<comment type="catalytic activity">
    <reaction evidence="12 15">
        <text>Couples ATP hydrolysis with the unwinding of duplex DNA by translocating in the 3'-5' direction.</text>
        <dbReference type="EC" id="5.6.2.4"/>
    </reaction>
</comment>
<dbReference type="Gene3D" id="1.10.10.510">
    <property type="entry name" value="Zinc finger, large T-antigen D1 domain"/>
    <property type="match status" value="1"/>
</dbReference>
<keyword evidence="5 15" id="KW-0235">DNA replication</keyword>
<keyword evidence="20" id="KW-1185">Reference proteome</keyword>
<evidence type="ECO:0000256" key="14">
    <source>
        <dbReference type="ARBA" id="ARBA00093297"/>
    </source>
</evidence>
<keyword evidence="3 15" id="KW-0597">Phosphoprotein</keyword>
<feature type="binding site" evidence="15">
    <location>
        <begin position="442"/>
        <end position="449"/>
    </location>
    <ligand>
        <name>ATP</name>
        <dbReference type="ChEBI" id="CHEBI:30616"/>
    </ligand>
</feature>
<comment type="subcellular location">
    <subcellularLocation>
        <location evidence="1 15">Host nucleus</location>
    </subcellularLocation>
</comment>
<name>F8QPP6_9PAPI</name>
<dbReference type="RefSeq" id="YP_004646333.1">
    <property type="nucleotide sequence ID" value="NC_015691.1"/>
</dbReference>
<comment type="catalytic activity">
    <reaction evidence="13 15 16">
        <text>ATP + H2O = ADP + phosphate + H(+)</text>
        <dbReference type="Rhea" id="RHEA:13065"/>
        <dbReference type="ChEBI" id="CHEBI:15377"/>
        <dbReference type="ChEBI" id="CHEBI:15378"/>
        <dbReference type="ChEBI" id="CHEBI:30616"/>
        <dbReference type="ChEBI" id="CHEBI:43474"/>
        <dbReference type="ChEBI" id="CHEBI:456216"/>
        <dbReference type="EC" id="5.6.2.4"/>
    </reaction>
</comment>
<evidence type="ECO:0000256" key="10">
    <source>
        <dbReference type="ARBA" id="ARBA00023125"/>
    </source>
</evidence>
<dbReference type="GO" id="GO:0003677">
    <property type="term" value="F:DNA binding"/>
    <property type="evidence" value="ECO:0007669"/>
    <property type="project" value="UniProtKB-UniRule"/>
</dbReference>
<dbReference type="SUPFAM" id="SSF52540">
    <property type="entry name" value="P-loop containing nucleoside triphosphate hydrolases"/>
    <property type="match status" value="1"/>
</dbReference>
<proteinExistence type="inferred from homology"/>
<dbReference type="Pfam" id="PF20450">
    <property type="entry name" value="PPV_E1_DBD"/>
    <property type="match status" value="1"/>
</dbReference>
<evidence type="ECO:0000313" key="20">
    <source>
        <dbReference type="Proteomes" id="UP000144454"/>
    </source>
</evidence>
<evidence type="ECO:0000256" key="3">
    <source>
        <dbReference type="ARBA" id="ARBA00022553"/>
    </source>
</evidence>
<dbReference type="InterPro" id="IPR016393">
    <property type="entry name" value="Rep_E1_papillomaV"/>
</dbReference>
<dbReference type="SUPFAM" id="SSF55464">
    <property type="entry name" value="Origin of replication-binding domain, RBD-like"/>
    <property type="match status" value="1"/>
</dbReference>
<comment type="function">
    <text evidence="14 15">ATP-dependent DNA 3'-5' helicase required for initiation of viral DNA replication. It forms a complex with the viral E2 protein. The E1-E2 complex binds to the replication origin which contains binding sites for both proteins. During the initial step, a dimer of E1 interacts with a dimer of protein E2 leading to a complex that binds the viral origin of replication with high specificity. Then, a second dimer of E1 displaces the E2 dimer in an ATP-dependent manner to form the E1 tetramer. Following this, two E1 monomers are added to each half of the site, which results in the formation of two E1 trimers on the viral ori. Subsequently, two hexamers will be created. The double hexamer acts as a bi-directional helicase machinery and unwinds the viral DNA and then recruits the host DNA polymerase to start replication.</text>
</comment>
<dbReference type="EMBL" id="GU014531">
    <property type="protein sequence ID" value="ADQ39301.1"/>
    <property type="molecule type" value="Genomic_DNA"/>
</dbReference>
<dbReference type="GO" id="GO:0042025">
    <property type="term" value="C:host cell nucleus"/>
    <property type="evidence" value="ECO:0007669"/>
    <property type="project" value="UniProtKB-SubCell"/>
</dbReference>
<sequence>MGDSRGTDDVKPGCSDWFELEAECSDIENDLEKLFEDDTDSNISGLIDDGDVIQGNSHELFHLQECEENEQQLQFLKRKYFSPLAVQQLSPRLQSITISPEHKSKRRLFVEQDSGVDLTQNEVEDIPEEEVEVPTDSVDNVPAPAVQEPAVQGVRGQGSLHYKELLKTANVRSTMLGKFKTAFDCSFTELTRQYKSNKTCCRDWVTMLYGVRDELLEASKQLLQQHCSYIWLSSVGAMTLYLLSFNSAKSRDTLHRLLMSILDVHELQLISEPPRLRSMAAALFWYRGSMGNAVYAFGAYPDWIVRQTMLNHHTGECPQFDLSTMVQWAYDNDYVEEADIAYNYAKLADEDANARAWLSSNSQAKFVRECAQMVRHYKRGEMRDMSMSCWIHKCLKRIEGDGSWADIVKFIRFQNINFIIFLDTFKRFLKSVPKQNTLLIWGPPDTGKSTFSMSLLKALKGRVLSFVNSRSQFWLQPVAECKIALLDDATDPAWTYIDTFLRNGLDGNCVSIDCKHRAPTQVRFPPLLITSNYNIMVEDRYRYLHSRIRAFEFPNKFPFKDDGTPQFNLTDQSWKSFFRRLWSQLDLSDQEDEGDDGDSQRTFSCTARETNGNI</sequence>
<dbReference type="InterPro" id="IPR037102">
    <property type="entry name" value="Znf_lg_T-Ag_D1_dom_sf"/>
</dbReference>
<dbReference type="GO" id="GO:0016887">
    <property type="term" value="F:ATP hydrolysis activity"/>
    <property type="evidence" value="ECO:0007669"/>
    <property type="project" value="RHEA"/>
</dbReference>
<dbReference type="GeneID" id="10842536"/>
<evidence type="ECO:0000256" key="6">
    <source>
        <dbReference type="ARBA" id="ARBA00022741"/>
    </source>
</evidence>
<feature type="domain" description="SF3 helicase" evidence="18">
    <location>
        <begin position="416"/>
        <end position="566"/>
    </location>
</feature>
<dbReference type="Pfam" id="PF00524">
    <property type="entry name" value="PPV_E1_N"/>
    <property type="match status" value="1"/>
</dbReference>
<evidence type="ECO:0000256" key="17">
    <source>
        <dbReference type="SAM" id="MobiDB-lite"/>
    </source>
</evidence>
<dbReference type="GO" id="GO:0005524">
    <property type="term" value="F:ATP binding"/>
    <property type="evidence" value="ECO:0007669"/>
    <property type="project" value="UniProtKB-UniRule"/>
</dbReference>
<evidence type="ECO:0000256" key="13">
    <source>
        <dbReference type="ARBA" id="ARBA00048988"/>
    </source>
</evidence>
<feature type="short sequence motif" description="Nuclear export signal" evidence="15">
    <location>
        <begin position="89"/>
        <end position="98"/>
    </location>
</feature>
<evidence type="ECO:0000256" key="4">
    <source>
        <dbReference type="ARBA" id="ARBA00022562"/>
    </source>
</evidence>
<feature type="compositionally biased region" description="Polar residues" evidence="17">
    <location>
        <begin position="600"/>
        <end position="614"/>
    </location>
</feature>
<comment type="subunit">
    <text evidence="15">Can form hexamers. Interacts with E2 protein; this interaction increases E1 DNA binding specificity. Interacts with host DNA polymerase subunit POLA2. Interacts with host single stranded DNA-binding protein RPA1. Interacts with host TOP1; this interaction stimulates the enzymatic activity of TOP1.</text>
</comment>
<evidence type="ECO:0000256" key="9">
    <source>
        <dbReference type="ARBA" id="ARBA00022840"/>
    </source>
</evidence>
<dbReference type="HAMAP" id="MF_04000">
    <property type="entry name" value="PPV_E1"/>
    <property type="match status" value="1"/>
</dbReference>
<evidence type="ECO:0000256" key="2">
    <source>
        <dbReference type="ARBA" id="ARBA00022518"/>
    </source>
</evidence>
<comment type="caution">
    <text evidence="15">Lacks conserved residue(s) required for the propagation of feature annotation.</text>
</comment>
<dbReference type="Gene3D" id="3.40.50.300">
    <property type="entry name" value="P-loop containing nucleotide triphosphate hydrolases"/>
    <property type="match status" value="1"/>
</dbReference>
<dbReference type="OrthoDB" id="4795at10239"/>
<feature type="modified residue" description="Phosphoserine; by host" evidence="15">
    <location>
        <position position="82"/>
    </location>
</feature>